<dbReference type="Proteomes" id="UP000317078">
    <property type="component" value="Unassembled WGS sequence"/>
</dbReference>
<dbReference type="InterPro" id="IPR000581">
    <property type="entry name" value="ILV_EDD_N"/>
</dbReference>
<name>A0A502FKC1_9PROT</name>
<dbReference type="AlphaFoldDB" id="A0A502FKC1"/>
<evidence type="ECO:0000313" key="9">
    <source>
        <dbReference type="EMBL" id="TPG49905.1"/>
    </source>
</evidence>
<organism evidence="9 10">
    <name type="scientific">Muricoccus nepalensis</name>
    <dbReference type="NCBI Taxonomy" id="1854500"/>
    <lineage>
        <taxon>Bacteria</taxon>
        <taxon>Pseudomonadati</taxon>
        <taxon>Pseudomonadota</taxon>
        <taxon>Alphaproteobacteria</taxon>
        <taxon>Acetobacterales</taxon>
        <taxon>Roseomonadaceae</taxon>
        <taxon>Muricoccus</taxon>
    </lineage>
</organism>
<dbReference type="InterPro" id="IPR037237">
    <property type="entry name" value="IlvD/EDD_N"/>
</dbReference>
<evidence type="ECO:0000256" key="2">
    <source>
        <dbReference type="ARBA" id="ARBA00022723"/>
    </source>
</evidence>
<proteinExistence type="inferred from homology"/>
<comment type="similarity">
    <text evidence="1">Belongs to the IlvD/Edd family.</text>
</comment>
<accession>A0A502FKC1</accession>
<keyword evidence="2" id="KW-0479">Metal-binding</keyword>
<dbReference type="FunFam" id="3.50.30.80:FF:000001">
    <property type="entry name" value="Dihydroxy-acid dehydratase"/>
    <property type="match status" value="1"/>
</dbReference>
<protein>
    <submittedName>
        <fullName evidence="9">Dihydroxy-acid dehydratase</fullName>
        <ecNumber evidence="9">4.2.1.9</ecNumber>
    </submittedName>
</protein>
<evidence type="ECO:0000256" key="3">
    <source>
        <dbReference type="ARBA" id="ARBA00023004"/>
    </source>
</evidence>
<dbReference type="NCBIfam" id="NF004784">
    <property type="entry name" value="PRK06131.1"/>
    <property type="match status" value="1"/>
</dbReference>
<dbReference type="InterPro" id="IPR042096">
    <property type="entry name" value="Dihydro-acid_dehy_C"/>
</dbReference>
<dbReference type="InterPro" id="IPR020558">
    <property type="entry name" value="DiOHA_6PGluconate_deHydtase_CS"/>
</dbReference>
<keyword evidence="4" id="KW-0411">Iron-sulfur</keyword>
<dbReference type="Pfam" id="PF00920">
    <property type="entry name" value="ILVD_EDD_N"/>
    <property type="match status" value="1"/>
</dbReference>
<keyword evidence="5 9" id="KW-0456">Lyase</keyword>
<keyword evidence="3" id="KW-0408">Iron</keyword>
<sequence length="599" mass="65319">MTTMPDPDLPPVELEAEPGTARPARKTAAELRSARWFGPADLRSFGHRSRAMQMGYSPEEWTGKPIIAILNTWSDLNPCHVHFKQRVEDVKRGILMAGGFPVELPAISVSESYVKPTTMMYRNFLAMEAEELLRSHPVDGAVLMGGCDKTTPGLLLGATSMNIPAIFLPAGPMLRGNWQGKVLGSGSDSWKYWDELRAGKITDQDWLGVEGGIARSYGTCMTMGTASTMTAIAEAVGMVLPGGSSVPAADAGHIRLASESGRRIVEMVWEDLTPQRIQTKAAFENAIAVAMAMGCSTNAIIHLIAMARRAGQEIGLEDFERYSRKVPVIGNVRPSGNAYLMEDFFYAGGIRGLMGRIREHLDLSCLTVSGQTLGENIEGAKVFNDDVIRTTANPIYGEGSLAVLKGNLAPDGCVIKPAAMDQRFLKHSGPAVVFDDYPSMKKAVDDEAYPFTPDTVMVLRNAGPQGGPGMPEWGMLPMPKRLLREGHRDMLRMSDARMSGTSYGACVLHVAPESYIGGPLALLKTGDIVTLDVDARTINMEVPEEELARRRAAWVAPEPRFERGYGYMFSKHIQQANEGCDFDFLRTEFGAPVPEPVIY</sequence>
<evidence type="ECO:0000256" key="4">
    <source>
        <dbReference type="ARBA" id="ARBA00023014"/>
    </source>
</evidence>
<evidence type="ECO:0000256" key="6">
    <source>
        <dbReference type="SAM" id="MobiDB-lite"/>
    </source>
</evidence>
<gene>
    <name evidence="9" type="ORF">EAH89_20465</name>
</gene>
<dbReference type="PROSITE" id="PS00886">
    <property type="entry name" value="ILVD_EDD_1"/>
    <property type="match status" value="1"/>
</dbReference>
<keyword evidence="10" id="KW-1185">Reference proteome</keyword>
<evidence type="ECO:0000259" key="8">
    <source>
        <dbReference type="Pfam" id="PF24877"/>
    </source>
</evidence>
<feature type="region of interest" description="Disordered" evidence="6">
    <location>
        <begin position="1"/>
        <end position="23"/>
    </location>
</feature>
<dbReference type="GO" id="GO:0051536">
    <property type="term" value="F:iron-sulfur cluster binding"/>
    <property type="evidence" value="ECO:0007669"/>
    <property type="project" value="UniProtKB-KW"/>
</dbReference>
<dbReference type="SUPFAM" id="SSF143975">
    <property type="entry name" value="IlvD/EDD N-terminal domain-like"/>
    <property type="match status" value="1"/>
</dbReference>
<evidence type="ECO:0000256" key="5">
    <source>
        <dbReference type="ARBA" id="ARBA00023239"/>
    </source>
</evidence>
<dbReference type="NCBIfam" id="NF009560">
    <property type="entry name" value="PRK13017.1"/>
    <property type="match status" value="1"/>
</dbReference>
<dbReference type="InterPro" id="IPR056740">
    <property type="entry name" value="ILV_EDD_C"/>
</dbReference>
<dbReference type="SUPFAM" id="SSF52016">
    <property type="entry name" value="LeuD/IlvD-like"/>
    <property type="match status" value="1"/>
</dbReference>
<dbReference type="OrthoDB" id="9807077at2"/>
<dbReference type="EMBL" id="RCZP01000026">
    <property type="protein sequence ID" value="TPG49905.1"/>
    <property type="molecule type" value="Genomic_DNA"/>
</dbReference>
<dbReference type="PANTHER" id="PTHR43183:SF2">
    <property type="entry name" value="DIHYDROXY-ACID DEHYDRATASE"/>
    <property type="match status" value="1"/>
</dbReference>
<evidence type="ECO:0000256" key="1">
    <source>
        <dbReference type="ARBA" id="ARBA00006486"/>
    </source>
</evidence>
<dbReference type="NCBIfam" id="NF009559">
    <property type="entry name" value="PRK13016.1"/>
    <property type="match status" value="1"/>
</dbReference>
<dbReference type="InterPro" id="IPR052352">
    <property type="entry name" value="Sugar_Degrad_Dehydratases"/>
</dbReference>
<dbReference type="PANTHER" id="PTHR43183">
    <property type="entry name" value="HYPOTHETICAL DIHYDROXYACID DEHYDRATASE (EUROFUNG)-RELATED"/>
    <property type="match status" value="1"/>
</dbReference>
<feature type="domain" description="Dihydroxy-acid/6-phosphogluconate dehydratase N-terminal" evidence="7">
    <location>
        <begin position="64"/>
        <end position="376"/>
    </location>
</feature>
<evidence type="ECO:0000313" key="10">
    <source>
        <dbReference type="Proteomes" id="UP000317078"/>
    </source>
</evidence>
<feature type="domain" description="Dihydroxy-acid/6-phosphogluconate dehydratase C-terminal" evidence="8">
    <location>
        <begin position="386"/>
        <end position="580"/>
    </location>
</feature>
<dbReference type="GO" id="GO:0004160">
    <property type="term" value="F:dihydroxy-acid dehydratase activity"/>
    <property type="evidence" value="ECO:0007669"/>
    <property type="project" value="UniProtKB-EC"/>
</dbReference>
<dbReference type="GO" id="GO:0046872">
    <property type="term" value="F:metal ion binding"/>
    <property type="evidence" value="ECO:0007669"/>
    <property type="project" value="UniProtKB-KW"/>
</dbReference>
<comment type="caution">
    <text evidence="9">The sequence shown here is derived from an EMBL/GenBank/DDBJ whole genome shotgun (WGS) entry which is preliminary data.</text>
</comment>
<dbReference type="EC" id="4.2.1.9" evidence="9"/>
<dbReference type="Pfam" id="PF24877">
    <property type="entry name" value="ILV_EDD_C"/>
    <property type="match status" value="1"/>
</dbReference>
<evidence type="ECO:0000259" key="7">
    <source>
        <dbReference type="Pfam" id="PF00920"/>
    </source>
</evidence>
<reference evidence="9 10" key="1">
    <citation type="journal article" date="2019" name="Environ. Microbiol.">
        <title>Species interactions and distinct microbial communities in high Arctic permafrost affected cryosols are associated with the CH4 and CO2 gas fluxes.</title>
        <authorList>
            <person name="Altshuler I."/>
            <person name="Hamel J."/>
            <person name="Turney S."/>
            <person name="Magnuson E."/>
            <person name="Levesque R."/>
            <person name="Greer C."/>
            <person name="Whyte L.G."/>
        </authorList>
    </citation>
    <scope>NUCLEOTIDE SEQUENCE [LARGE SCALE GENOMIC DNA]</scope>
    <source>
        <strain evidence="9 10">S9.3B</strain>
    </source>
</reference>
<dbReference type="Gene3D" id="3.50.30.80">
    <property type="entry name" value="IlvD/EDD C-terminal domain-like"/>
    <property type="match status" value="1"/>
</dbReference>